<proteinExistence type="predicted"/>
<organism evidence="3 4">
    <name type="scientific">Hibiscus syriacus</name>
    <name type="common">Rose of Sharon</name>
    <dbReference type="NCBI Taxonomy" id="106335"/>
    <lineage>
        <taxon>Eukaryota</taxon>
        <taxon>Viridiplantae</taxon>
        <taxon>Streptophyta</taxon>
        <taxon>Embryophyta</taxon>
        <taxon>Tracheophyta</taxon>
        <taxon>Spermatophyta</taxon>
        <taxon>Magnoliopsida</taxon>
        <taxon>eudicotyledons</taxon>
        <taxon>Gunneridae</taxon>
        <taxon>Pentapetalae</taxon>
        <taxon>rosids</taxon>
        <taxon>malvids</taxon>
        <taxon>Malvales</taxon>
        <taxon>Malvaceae</taxon>
        <taxon>Malvoideae</taxon>
        <taxon>Hibiscus</taxon>
    </lineage>
</organism>
<feature type="compositionally biased region" description="Polar residues" evidence="1">
    <location>
        <begin position="217"/>
        <end position="226"/>
    </location>
</feature>
<dbReference type="GO" id="GO:0051513">
    <property type="term" value="P:regulation of monopolar cell growth"/>
    <property type="evidence" value="ECO:0007669"/>
    <property type="project" value="InterPro"/>
</dbReference>
<dbReference type="AlphaFoldDB" id="A0A6A3D1N0"/>
<protein>
    <recommendedName>
        <fullName evidence="2">DUF4378 domain-containing protein</fullName>
    </recommendedName>
</protein>
<evidence type="ECO:0000313" key="4">
    <source>
        <dbReference type="Proteomes" id="UP000436088"/>
    </source>
</evidence>
<keyword evidence="4" id="KW-1185">Reference proteome</keyword>
<feature type="region of interest" description="Disordered" evidence="1">
    <location>
        <begin position="200"/>
        <end position="226"/>
    </location>
</feature>
<dbReference type="Pfam" id="PF14309">
    <property type="entry name" value="DUF4378"/>
    <property type="match status" value="1"/>
</dbReference>
<evidence type="ECO:0000259" key="2">
    <source>
        <dbReference type="Pfam" id="PF14309"/>
    </source>
</evidence>
<evidence type="ECO:0000313" key="3">
    <source>
        <dbReference type="EMBL" id="KAE8734544.1"/>
    </source>
</evidence>
<gene>
    <name evidence="3" type="ORF">F3Y22_tig00000764pilonHSYRG00275</name>
</gene>
<dbReference type="Proteomes" id="UP000436088">
    <property type="component" value="Unassembled WGS sequence"/>
</dbReference>
<dbReference type="PANTHER" id="PTHR31680:SF15">
    <property type="entry name" value="PROTEIN LONGIFOLIA 2"/>
    <property type="match status" value="1"/>
</dbReference>
<dbReference type="InterPro" id="IPR025486">
    <property type="entry name" value="DUF4378"/>
</dbReference>
<dbReference type="PANTHER" id="PTHR31680">
    <property type="entry name" value="LONGIFOLIA PROTEIN"/>
    <property type="match status" value="1"/>
</dbReference>
<evidence type="ECO:0000256" key="1">
    <source>
        <dbReference type="SAM" id="MobiDB-lite"/>
    </source>
</evidence>
<dbReference type="InterPro" id="IPR033334">
    <property type="entry name" value="LNG1/2"/>
</dbReference>
<reference evidence="3" key="1">
    <citation type="submission" date="2019-09" db="EMBL/GenBank/DDBJ databases">
        <title>Draft genome information of white flower Hibiscus syriacus.</title>
        <authorList>
            <person name="Kim Y.-M."/>
        </authorList>
    </citation>
    <scope>NUCLEOTIDE SEQUENCE [LARGE SCALE GENOMIC DNA]</scope>
    <source>
        <strain evidence="3">YM2019G1</strain>
    </source>
</reference>
<accession>A0A6A3D1N0</accession>
<sequence length="327" mass="36135">METQICRSNLGALMDCFTIFFAAHALPLRTTKAFYRPSKHSVELRNVVKDCISRIRGLLVKTTKEDAGSTRLVHRTADGCKDGSLAFMPRDAHRFSYDERITQRVKVKLKDQPRLSLDSRQISIKVSTNDAKSKFLLGELNTRSQQQEPGSRKGPSSVVTKLIGLKTLPDPMQIHGSTFSDQDYNSSSLAVGAGSLSRIRTGSSPANAGNEKIETTEPPSTVMEQPSPVSVLDATFNGDESPSPVKKKSNAFKVNEILTRMNENSCKPWVSPTDSLQSIILRYLTIGSMSWTNCKREIPGVILDVERLIFKDLIGEVIRGEAEHPQG</sequence>
<name>A0A6A3D1N0_HIBSY</name>
<feature type="domain" description="DUF4378" evidence="2">
    <location>
        <begin position="254"/>
        <end position="316"/>
    </location>
</feature>
<comment type="caution">
    <text evidence="3">The sequence shown here is derived from an EMBL/GenBank/DDBJ whole genome shotgun (WGS) entry which is preliminary data.</text>
</comment>
<dbReference type="EMBL" id="VEPZ02000069">
    <property type="protein sequence ID" value="KAE8734544.1"/>
    <property type="molecule type" value="Genomic_DNA"/>
</dbReference>